<keyword evidence="3" id="KW-1185">Reference proteome</keyword>
<feature type="transmembrane region" description="Helical" evidence="1">
    <location>
        <begin position="209"/>
        <end position="229"/>
    </location>
</feature>
<dbReference type="AlphaFoldDB" id="A0A9Q8QCP7"/>
<dbReference type="RefSeq" id="XP_047840055.1">
    <property type="nucleotide sequence ID" value="XM_047984083.1"/>
</dbReference>
<dbReference type="GeneID" id="72064960"/>
<dbReference type="KEGG" id="ptkz:JDV02_003000"/>
<dbReference type="OrthoDB" id="4933604at2759"/>
<evidence type="ECO:0000313" key="2">
    <source>
        <dbReference type="EMBL" id="UNI16574.1"/>
    </source>
</evidence>
<sequence length="265" mass="29162">MDRMGFIPGPQAKEQIFNAQGHMFFSRQTALDFADEFIMNAPGGGAGNPKLSTLYQTMLACLSEGEQVDIWFGLKNPDPAAGHEEYPSGELVGHSWALVRTADGKERHLWEVGRKTPAMGDAWAARAYNAYRDAMARFLGQDVPAPVPFDQAVAEVPKEFNGKPVISRALSPSNLYYASGRMWYFVDLSPPGELNEPPILSRPMRSFDALALSALLTLALGTPPVVFGVSNTMETLGKMPAGYVRTIYEADERIERKDCDILLVM</sequence>
<gene>
    <name evidence="2" type="ORF">JDV02_003000</name>
</gene>
<evidence type="ECO:0000313" key="3">
    <source>
        <dbReference type="Proteomes" id="UP000829364"/>
    </source>
</evidence>
<protein>
    <submittedName>
        <fullName evidence="2">Uncharacterized protein</fullName>
    </submittedName>
</protein>
<organism evidence="2 3">
    <name type="scientific">Purpureocillium takamizusanense</name>
    <dbReference type="NCBI Taxonomy" id="2060973"/>
    <lineage>
        <taxon>Eukaryota</taxon>
        <taxon>Fungi</taxon>
        <taxon>Dikarya</taxon>
        <taxon>Ascomycota</taxon>
        <taxon>Pezizomycotina</taxon>
        <taxon>Sordariomycetes</taxon>
        <taxon>Hypocreomycetidae</taxon>
        <taxon>Hypocreales</taxon>
        <taxon>Ophiocordycipitaceae</taxon>
        <taxon>Purpureocillium</taxon>
    </lineage>
</organism>
<proteinExistence type="predicted"/>
<keyword evidence="1" id="KW-0812">Transmembrane</keyword>
<dbReference type="Proteomes" id="UP000829364">
    <property type="component" value="Chromosome 2"/>
</dbReference>
<dbReference type="EMBL" id="CP086355">
    <property type="protein sequence ID" value="UNI16574.1"/>
    <property type="molecule type" value="Genomic_DNA"/>
</dbReference>
<keyword evidence="1" id="KW-1133">Transmembrane helix</keyword>
<name>A0A9Q8QCP7_9HYPO</name>
<keyword evidence="1" id="KW-0472">Membrane</keyword>
<accession>A0A9Q8QCP7</accession>
<evidence type="ECO:0000256" key="1">
    <source>
        <dbReference type="SAM" id="Phobius"/>
    </source>
</evidence>
<reference evidence="2" key="1">
    <citation type="submission" date="2021-11" db="EMBL/GenBank/DDBJ databases">
        <title>Purpureocillium_takamizusanense_genome.</title>
        <authorList>
            <person name="Nguyen N.-H."/>
        </authorList>
    </citation>
    <scope>NUCLEOTIDE SEQUENCE</scope>
    <source>
        <strain evidence="2">PT3</strain>
    </source>
</reference>